<accession>A0A4Z2IPH0</accession>
<evidence type="ECO:0000256" key="9">
    <source>
        <dbReference type="ARBA" id="ARBA00023065"/>
    </source>
</evidence>
<dbReference type="PANTHER" id="PTHR45897:SF2">
    <property type="entry name" value="HIGH AFFINITY CHOLINE TRANSPORTER 1"/>
    <property type="match status" value="1"/>
</dbReference>
<evidence type="ECO:0000256" key="8">
    <source>
        <dbReference type="ARBA" id="ARBA00023053"/>
    </source>
</evidence>
<dbReference type="GO" id="GO:0005886">
    <property type="term" value="C:plasma membrane"/>
    <property type="evidence" value="ECO:0007669"/>
    <property type="project" value="TreeGrafter"/>
</dbReference>
<evidence type="ECO:0000256" key="5">
    <source>
        <dbReference type="ARBA" id="ARBA00022847"/>
    </source>
</evidence>
<evidence type="ECO:0000256" key="2">
    <source>
        <dbReference type="ARBA" id="ARBA00006434"/>
    </source>
</evidence>
<evidence type="ECO:0000256" key="11">
    <source>
        <dbReference type="ARBA" id="ARBA00023180"/>
    </source>
</evidence>
<name>A0A4Z2IPH0_9TELE</name>
<reference evidence="14 15" key="1">
    <citation type="submission" date="2019-03" db="EMBL/GenBank/DDBJ databases">
        <title>First draft genome of Liparis tanakae, snailfish: a comprehensive survey of snailfish specific genes.</title>
        <authorList>
            <person name="Kim W."/>
            <person name="Song I."/>
            <person name="Jeong J.-H."/>
            <person name="Kim D."/>
            <person name="Kim S."/>
            <person name="Ryu S."/>
            <person name="Song J.Y."/>
            <person name="Lee S.K."/>
        </authorList>
    </citation>
    <scope>NUCLEOTIDE SEQUENCE [LARGE SCALE GENOMIC DNA]</scope>
    <source>
        <tissue evidence="14">Muscle</tissue>
    </source>
</reference>
<dbReference type="InterPro" id="IPR052244">
    <property type="entry name" value="Choline_transporter"/>
</dbReference>
<dbReference type="GO" id="GO:0043204">
    <property type="term" value="C:perikaryon"/>
    <property type="evidence" value="ECO:0007669"/>
    <property type="project" value="TreeGrafter"/>
</dbReference>
<dbReference type="PROSITE" id="PS50283">
    <property type="entry name" value="NA_SOLUT_SYMP_3"/>
    <property type="match status" value="1"/>
</dbReference>
<dbReference type="InterPro" id="IPR001734">
    <property type="entry name" value="Na/solute_symporter"/>
</dbReference>
<keyword evidence="8" id="KW-0915">Sodium</keyword>
<dbReference type="GO" id="GO:0030424">
    <property type="term" value="C:axon"/>
    <property type="evidence" value="ECO:0007669"/>
    <property type="project" value="TreeGrafter"/>
</dbReference>
<comment type="caution">
    <text evidence="14">The sequence shown here is derived from an EMBL/GenBank/DDBJ whole genome shotgun (WGS) entry which is preliminary data.</text>
</comment>
<keyword evidence="10 13" id="KW-0472">Membrane</keyword>
<evidence type="ECO:0000313" key="14">
    <source>
        <dbReference type="EMBL" id="TNN79354.1"/>
    </source>
</evidence>
<feature type="transmembrane region" description="Helical" evidence="13">
    <location>
        <begin position="51"/>
        <end position="70"/>
    </location>
</feature>
<dbReference type="GO" id="GO:0007271">
    <property type="term" value="P:synaptic transmission, cholinergic"/>
    <property type="evidence" value="ECO:0007669"/>
    <property type="project" value="TreeGrafter"/>
</dbReference>
<sequence>MAIHVEGIVAIVIFYVLILFVGIWAAWKNKDSGSAEGGDQSERIMVGGRDIGLFVGAFTMTATWVGGGYINGTAEYVYLPDYGLAWAQAPFGYALSLVVGKSVFV</sequence>
<dbReference type="GO" id="GO:0005307">
    <property type="term" value="F:choline:sodium symporter activity"/>
    <property type="evidence" value="ECO:0007669"/>
    <property type="project" value="TreeGrafter"/>
</dbReference>
<protein>
    <submittedName>
        <fullName evidence="14">High-affinity choline transporter 1</fullName>
    </submittedName>
</protein>
<keyword evidence="4 13" id="KW-0812">Transmembrane</keyword>
<evidence type="ECO:0000256" key="4">
    <source>
        <dbReference type="ARBA" id="ARBA00022692"/>
    </source>
</evidence>
<keyword evidence="5" id="KW-0769">Symport</keyword>
<keyword evidence="7 13" id="KW-1133">Transmembrane helix</keyword>
<keyword evidence="6" id="KW-0530">Neurotransmitter biosynthesis</keyword>
<proteinExistence type="inferred from homology"/>
<keyword evidence="9" id="KW-0406">Ion transport</keyword>
<dbReference type="EMBL" id="SRLO01000065">
    <property type="protein sequence ID" value="TNN79354.1"/>
    <property type="molecule type" value="Genomic_DNA"/>
</dbReference>
<evidence type="ECO:0000256" key="1">
    <source>
        <dbReference type="ARBA" id="ARBA00004141"/>
    </source>
</evidence>
<organism evidence="14 15">
    <name type="scientific">Liparis tanakae</name>
    <name type="common">Tanaka's snailfish</name>
    <dbReference type="NCBI Taxonomy" id="230148"/>
    <lineage>
        <taxon>Eukaryota</taxon>
        <taxon>Metazoa</taxon>
        <taxon>Chordata</taxon>
        <taxon>Craniata</taxon>
        <taxon>Vertebrata</taxon>
        <taxon>Euteleostomi</taxon>
        <taxon>Actinopterygii</taxon>
        <taxon>Neopterygii</taxon>
        <taxon>Teleostei</taxon>
        <taxon>Neoteleostei</taxon>
        <taxon>Acanthomorphata</taxon>
        <taxon>Eupercaria</taxon>
        <taxon>Perciformes</taxon>
        <taxon>Cottioidei</taxon>
        <taxon>Cottales</taxon>
        <taxon>Liparidae</taxon>
        <taxon>Liparis</taxon>
    </lineage>
</organism>
<dbReference type="InterPro" id="IPR038377">
    <property type="entry name" value="Na/Glc_symporter_sf"/>
</dbReference>
<feature type="transmembrane region" description="Helical" evidence="13">
    <location>
        <begin position="6"/>
        <end position="27"/>
    </location>
</feature>
<keyword evidence="3" id="KW-0813">Transport</keyword>
<evidence type="ECO:0000256" key="13">
    <source>
        <dbReference type="SAM" id="Phobius"/>
    </source>
</evidence>
<evidence type="ECO:0000256" key="6">
    <source>
        <dbReference type="ARBA" id="ARBA00022979"/>
    </source>
</evidence>
<evidence type="ECO:0000256" key="3">
    <source>
        <dbReference type="ARBA" id="ARBA00022448"/>
    </source>
</evidence>
<keyword evidence="15" id="KW-1185">Reference proteome</keyword>
<dbReference type="Gene3D" id="1.20.1730.10">
    <property type="entry name" value="Sodium/glucose cotransporter"/>
    <property type="match status" value="1"/>
</dbReference>
<feature type="transmembrane region" description="Helical" evidence="13">
    <location>
        <begin position="82"/>
        <end position="104"/>
    </location>
</feature>
<gene>
    <name evidence="14" type="primary">CHT1_0</name>
    <name evidence="14" type="ORF">EYF80_010378</name>
</gene>
<dbReference type="AlphaFoldDB" id="A0A4Z2IPH0"/>
<dbReference type="GO" id="GO:0030425">
    <property type="term" value="C:dendrite"/>
    <property type="evidence" value="ECO:0007669"/>
    <property type="project" value="TreeGrafter"/>
</dbReference>
<dbReference type="GO" id="GO:0008292">
    <property type="term" value="P:acetylcholine biosynthetic process"/>
    <property type="evidence" value="ECO:0007669"/>
    <property type="project" value="TreeGrafter"/>
</dbReference>
<keyword evidence="11" id="KW-0325">Glycoprotein</keyword>
<evidence type="ECO:0000256" key="12">
    <source>
        <dbReference type="ARBA" id="ARBA00023201"/>
    </source>
</evidence>
<dbReference type="OrthoDB" id="546820at2759"/>
<dbReference type="PANTHER" id="PTHR45897">
    <property type="entry name" value="HIGH-AFFINITY CHOLINE TRANSPORTER 1"/>
    <property type="match status" value="1"/>
</dbReference>
<comment type="similarity">
    <text evidence="2">Belongs to the sodium:solute symporter (SSF) (TC 2.A.21) family.</text>
</comment>
<comment type="subcellular location">
    <subcellularLocation>
        <location evidence="1">Membrane</location>
        <topology evidence="1">Multi-pass membrane protein</topology>
    </subcellularLocation>
</comment>
<evidence type="ECO:0000256" key="7">
    <source>
        <dbReference type="ARBA" id="ARBA00022989"/>
    </source>
</evidence>
<dbReference type="GO" id="GO:0007274">
    <property type="term" value="P:neuromuscular synaptic transmission"/>
    <property type="evidence" value="ECO:0007669"/>
    <property type="project" value="TreeGrafter"/>
</dbReference>
<evidence type="ECO:0000313" key="15">
    <source>
        <dbReference type="Proteomes" id="UP000314294"/>
    </source>
</evidence>
<dbReference type="Proteomes" id="UP000314294">
    <property type="component" value="Unassembled WGS sequence"/>
</dbReference>
<dbReference type="GO" id="GO:0045202">
    <property type="term" value="C:synapse"/>
    <property type="evidence" value="ECO:0007669"/>
    <property type="project" value="TreeGrafter"/>
</dbReference>
<keyword evidence="12" id="KW-0739">Sodium transport</keyword>
<evidence type="ECO:0000256" key="10">
    <source>
        <dbReference type="ARBA" id="ARBA00023136"/>
    </source>
</evidence>